<sequence>MKDVQRLSPTVDILFNNNICILHKKCEQAVQNLLT</sequence>
<protein>
    <submittedName>
        <fullName evidence="1">Uncharacterized protein</fullName>
    </submittedName>
</protein>
<organism evidence="1 2">
    <name type="scientific">Lacrimispora sphenoides JCM 1415</name>
    <dbReference type="NCBI Taxonomy" id="1297793"/>
    <lineage>
        <taxon>Bacteria</taxon>
        <taxon>Bacillati</taxon>
        <taxon>Bacillota</taxon>
        <taxon>Clostridia</taxon>
        <taxon>Lachnospirales</taxon>
        <taxon>Lachnospiraceae</taxon>
        <taxon>Lacrimispora</taxon>
    </lineage>
</organism>
<accession>A0ABY1C5W6</accession>
<dbReference type="EMBL" id="LT630003">
    <property type="protein sequence ID" value="SET71344.1"/>
    <property type="molecule type" value="Genomic_DNA"/>
</dbReference>
<keyword evidence="2" id="KW-1185">Reference proteome</keyword>
<gene>
    <name evidence="1" type="ORF">SAMN02745906_1326</name>
</gene>
<reference evidence="1 2" key="1">
    <citation type="submission" date="2016-10" db="EMBL/GenBank/DDBJ databases">
        <authorList>
            <person name="Varghese N."/>
            <person name="Submissions S."/>
        </authorList>
    </citation>
    <scope>NUCLEOTIDE SEQUENCE [LARGE SCALE GENOMIC DNA]</scope>
    <source>
        <strain evidence="1 2">ATCC 19403</strain>
    </source>
</reference>
<evidence type="ECO:0000313" key="2">
    <source>
        <dbReference type="Proteomes" id="UP000198970"/>
    </source>
</evidence>
<dbReference type="Proteomes" id="UP000198970">
    <property type="component" value="Chromosome I"/>
</dbReference>
<proteinExistence type="predicted"/>
<name>A0ABY1C5W6_9FIRM</name>
<evidence type="ECO:0000313" key="1">
    <source>
        <dbReference type="EMBL" id="SET71344.1"/>
    </source>
</evidence>